<organism evidence="3">
    <name type="scientific">Hydra vulgaris</name>
    <name type="common">Hydra</name>
    <name type="synonym">Hydra attenuata</name>
    <dbReference type="NCBI Taxonomy" id="6087"/>
    <lineage>
        <taxon>Eukaryota</taxon>
        <taxon>Metazoa</taxon>
        <taxon>Cnidaria</taxon>
        <taxon>Hydrozoa</taxon>
        <taxon>Hydroidolina</taxon>
        <taxon>Anthoathecata</taxon>
        <taxon>Aplanulata</taxon>
        <taxon>Hydridae</taxon>
        <taxon>Hydra</taxon>
    </lineage>
</organism>
<dbReference type="InterPro" id="IPR002557">
    <property type="entry name" value="Chitin-bd_dom"/>
</dbReference>
<reference evidence="3" key="1">
    <citation type="journal article" date="2013" name="Genome Biol. Evol.">
        <title>Punctuated emergences of genetic and phenotypic innovations in eumetazoan, bilaterian, euteleostome, and hominidae ancestors.</title>
        <authorList>
            <person name="Wenger Y."/>
            <person name="Galliot B."/>
        </authorList>
    </citation>
    <scope>NUCLEOTIDE SEQUENCE</scope>
    <source>
        <tissue evidence="3">Whole animals</tissue>
    </source>
</reference>
<dbReference type="Pfam" id="PF19193">
    <property type="entry name" value="Tectonin"/>
    <property type="match status" value="1"/>
</dbReference>
<dbReference type="SUPFAM" id="SSF55797">
    <property type="entry name" value="PR-1-like"/>
    <property type="match status" value="1"/>
</dbReference>
<dbReference type="InterPro" id="IPR018244">
    <property type="entry name" value="Allrgn_V5/Tpx1_CS"/>
</dbReference>
<evidence type="ECO:0000256" key="1">
    <source>
        <dbReference type="SAM" id="MobiDB-lite"/>
    </source>
</evidence>
<dbReference type="GO" id="GO:0008061">
    <property type="term" value="F:chitin binding"/>
    <property type="evidence" value="ECO:0007669"/>
    <property type="project" value="InterPro"/>
</dbReference>
<dbReference type="InterPro" id="IPR001283">
    <property type="entry name" value="CRISP-related"/>
</dbReference>
<feature type="region of interest" description="Disordered" evidence="1">
    <location>
        <begin position="1353"/>
        <end position="1372"/>
    </location>
</feature>
<dbReference type="SUPFAM" id="SSF57625">
    <property type="entry name" value="Invertebrate chitin-binding proteins"/>
    <property type="match status" value="1"/>
</dbReference>
<evidence type="ECO:0000313" key="3">
    <source>
        <dbReference type="EMBL" id="CDG69337.1"/>
    </source>
</evidence>
<dbReference type="InterPro" id="IPR014044">
    <property type="entry name" value="CAP_dom"/>
</dbReference>
<dbReference type="InterPro" id="IPR035940">
    <property type="entry name" value="CAP_sf"/>
</dbReference>
<sequence length="1453" mass="158808">MLQTATRTKRLSKYKFEDPEIAFNLSEELAPTLREMKRPEILCGMKDYIIYLMLVDNLTMSHFKGWVFWIIVNLYCQNATSNNDMAVLTALRDTIELSNSENPGSVSGTSLSQSQKDAILQLHNAFRSMVKPTASNMLRMMWDEDLEKISTNFASKCIVAHNPDRHKLAKNYDWVGENIAWGTGTCGDKECGDVYEGVKRWFSESKSYNFLTGQCSGKCTLYTQMVWWESNKLGCGAKRCGDRTILVCNYAPGGNYVGQRPYKTGKSCSECPSGLLCEDNLCTESKKTETNPSESEESSKTEKTISKPECQGDVSKKQSTGVNILLCPNLRGQTTISVEPANLPVMAIANNDHSLLPSLSSLPSLPSLPSGWSELPFHLSQVDSGISPYIVGINGKHEVFSFGASNVLKKIDGTMHHVSSGQSGVWSVGLLGNVFFRKGTEPDAEGMLKEGFWDLDLNSRENILTSFWEKIPGNLKQIDAGITGVVWGVNRYNRIFCRIGITRDRPEGTGWMRIEGNMKYVSCGEFGCWAVNKRDNVYFRVGITEVLPQGIQWTVVPGKLRMVESGPAGLTVGLSDTNDVFLRQGVTAIKPEGVKWVKLDLRLAHVTVGNKGIIGILPDGTVVIHRDVNSFVYQMPTIPPTNFPLVPSQESPLDAFTSPRPLLGFPNVSPETSQTLEESINSLQQLNPNALSLLNSGTPIDKEQLHISPDMAAKILKLIEQKGNQFEDSHKAAAAAAALSRNSSAKILNTVLEKNDDLNVPPGIAETRMPAKNASLDVLNKHFAPVMVDSHQTDENKPKSSLETKATSQETSSDIPIPRENNGTDPKIHEPTTTASTTKIAQQVKTITTQRITSSVTPTTSQMQTTNSRSSGSKLMYPQPKLPHFHAVVVANVVKATPHTFSLITNTHSNWVHSLPPPPPSPPLSASLTGNAKFAPLGQRVVAHSGSVLPTALPPTAVNAEVKHTFAAPHAEPTLKPTKSSLKSKVNLHKVILSPGISLAKTTQSEKIPQLVHPVGMSLQMTRSCCAIPDSVCPIPKDCVGYIECHGNHGNYKSCERGKMFNPITNICDYPRNVDCDSTKVLTQNNAQTTSTTPLSILTPSIITTLTMQQAIVPFSSEATPIPSVVETTLLNNNAEPQALTISPPVVPFVAANTNPLAAPVFQVAPSLRDDTAKQVAAQPRVNRPHSDDDGVLREVWFGLGLSPLLTLLTNNPRFPTNPDEYIVLDKFEAPPNAGDGYPAEQTSRPIFLAKDQYYFMESFMKEGTGGDDLSVGVQLPGGELDLPISKNLYLVPGISLSFLQKLGDTSSDALTRKVGQSVLLPQPEQTVLNPQIHQQYLSQQFSAQPSAAQYNQPFGQPVVAPQPSSLSEPTDYSSLNFQPIQTADQWSAFTNKQNREPGYSSLEQFAAVANNIGNIPGAEMYAHHDDEEPIEESNQHFRSSVKRNYIPVSNDS</sequence>
<dbReference type="PRINTS" id="PR00837">
    <property type="entry name" value="V5TPXLIKE"/>
</dbReference>
<feature type="region of interest" description="Disordered" evidence="1">
    <location>
        <begin position="1428"/>
        <end position="1453"/>
    </location>
</feature>
<dbReference type="InterPro" id="IPR006624">
    <property type="entry name" value="Beta-propeller_rpt_TECPR"/>
</dbReference>
<dbReference type="SMART" id="SM00706">
    <property type="entry name" value="TECPR"/>
    <property type="match status" value="6"/>
</dbReference>
<dbReference type="Pfam" id="PF01607">
    <property type="entry name" value="CBM_14"/>
    <property type="match status" value="1"/>
</dbReference>
<dbReference type="GO" id="GO:0005576">
    <property type="term" value="C:extracellular region"/>
    <property type="evidence" value="ECO:0007669"/>
    <property type="project" value="InterPro"/>
</dbReference>
<dbReference type="SMART" id="SM00494">
    <property type="entry name" value="ChtBD2"/>
    <property type="match status" value="1"/>
</dbReference>
<dbReference type="PROSITE" id="PS01010">
    <property type="entry name" value="CRISP_2"/>
    <property type="match status" value="1"/>
</dbReference>
<dbReference type="Gene3D" id="2.170.140.10">
    <property type="entry name" value="Chitin binding domain"/>
    <property type="match status" value="1"/>
</dbReference>
<feature type="region of interest" description="Disordered" evidence="1">
    <location>
        <begin position="790"/>
        <end position="873"/>
    </location>
</feature>
<dbReference type="OrthoDB" id="5945687at2759"/>
<dbReference type="PRINTS" id="PR00838">
    <property type="entry name" value="V5ALLERGEN"/>
</dbReference>
<feature type="region of interest" description="Disordered" evidence="1">
    <location>
        <begin position="286"/>
        <end position="315"/>
    </location>
</feature>
<feature type="non-terminal residue" evidence="3">
    <location>
        <position position="1"/>
    </location>
</feature>
<feature type="compositionally biased region" description="Polar residues" evidence="1">
    <location>
        <begin position="803"/>
        <end position="814"/>
    </location>
</feature>
<name>T2MBL6_HYDVU</name>
<dbReference type="Pfam" id="PF00188">
    <property type="entry name" value="CAP"/>
    <property type="match status" value="1"/>
</dbReference>
<dbReference type="InterPro" id="IPR036508">
    <property type="entry name" value="Chitin-bd_dom_sf"/>
</dbReference>
<feature type="domain" description="Chitin-binding type-2" evidence="2">
    <location>
        <begin position="1022"/>
        <end position="1078"/>
    </location>
</feature>
<dbReference type="EMBL" id="HAAD01003105">
    <property type="protein sequence ID" value="CDG69337.1"/>
    <property type="molecule type" value="mRNA"/>
</dbReference>
<feature type="compositionally biased region" description="Polar residues" evidence="1">
    <location>
        <begin position="1363"/>
        <end position="1372"/>
    </location>
</feature>
<dbReference type="PROSITE" id="PS50940">
    <property type="entry name" value="CHIT_BIND_II"/>
    <property type="match status" value="1"/>
</dbReference>
<dbReference type="InterPro" id="IPR002413">
    <property type="entry name" value="V5_allergen-like"/>
</dbReference>
<gene>
    <name evidence="3" type="primary">PI16</name>
</gene>
<evidence type="ECO:0000259" key="2">
    <source>
        <dbReference type="PROSITE" id="PS50940"/>
    </source>
</evidence>
<protein>
    <submittedName>
        <fullName evidence="3">Peptidase inhibitor 16</fullName>
    </submittedName>
</protein>
<dbReference type="SMART" id="SM00198">
    <property type="entry name" value="SCP"/>
    <property type="match status" value="1"/>
</dbReference>
<accession>T2MBL6</accession>
<dbReference type="PANTHER" id="PTHR10334">
    <property type="entry name" value="CYSTEINE-RICH SECRETORY PROTEIN-RELATED"/>
    <property type="match status" value="1"/>
</dbReference>
<feature type="compositionally biased region" description="Polar residues" evidence="1">
    <location>
        <begin position="831"/>
        <end position="873"/>
    </location>
</feature>
<feature type="compositionally biased region" description="Basic and acidic residues" evidence="1">
    <location>
        <begin position="297"/>
        <end position="306"/>
    </location>
</feature>
<proteinExistence type="evidence at transcript level"/>
<dbReference type="Gene3D" id="3.40.33.10">
    <property type="entry name" value="CAP"/>
    <property type="match status" value="1"/>
</dbReference>
<feature type="compositionally biased region" description="Basic and acidic residues" evidence="1">
    <location>
        <begin position="791"/>
        <end position="802"/>
    </location>
</feature>